<dbReference type="GO" id="GO:0016758">
    <property type="term" value="F:hexosyltransferase activity"/>
    <property type="evidence" value="ECO:0007669"/>
    <property type="project" value="InterPro"/>
</dbReference>
<proteinExistence type="predicted"/>
<dbReference type="SUPFAM" id="SSF53756">
    <property type="entry name" value="UDP-Glycosyltransferase/glycogen phosphorylase"/>
    <property type="match status" value="1"/>
</dbReference>
<dbReference type="InterPro" id="IPR010610">
    <property type="entry name" value="EryCIII-like_C"/>
</dbReference>
<name>A0A2U3N8C3_9MYCO</name>
<dbReference type="CDD" id="cd03784">
    <property type="entry name" value="GT1_Gtf-like"/>
    <property type="match status" value="1"/>
</dbReference>
<dbReference type="InterPro" id="IPR002213">
    <property type="entry name" value="UDP_glucos_trans"/>
</dbReference>
<evidence type="ECO:0000313" key="3">
    <source>
        <dbReference type="EMBL" id="SPM27709.1"/>
    </source>
</evidence>
<dbReference type="PANTHER" id="PTHR48050">
    <property type="entry name" value="STEROL 3-BETA-GLUCOSYLTRANSFERASE"/>
    <property type="match status" value="1"/>
</dbReference>
<dbReference type="FunFam" id="3.40.50.2000:FF:000009">
    <property type="entry name" value="Sterol 3-beta-glucosyltransferase UGT80A2"/>
    <property type="match status" value="1"/>
</dbReference>
<dbReference type="Pfam" id="PF06722">
    <property type="entry name" value="EryCIII-like_C"/>
    <property type="match status" value="1"/>
</dbReference>
<accession>A0A2U3N8C3</accession>
<feature type="domain" description="Erythromycin biosynthesis protein CIII-like C-terminal" evidence="2">
    <location>
        <begin position="265"/>
        <end position="359"/>
    </location>
</feature>
<dbReference type="Proteomes" id="UP000241595">
    <property type="component" value="Unassembled WGS sequence"/>
</dbReference>
<dbReference type="Pfam" id="PF03033">
    <property type="entry name" value="Glyco_transf_28"/>
    <property type="match status" value="1"/>
</dbReference>
<dbReference type="AlphaFoldDB" id="A0A2U3N8C3"/>
<dbReference type="InterPro" id="IPR004276">
    <property type="entry name" value="GlycoTrans_28_N"/>
</dbReference>
<keyword evidence="4" id="KW-1185">Reference proteome</keyword>
<dbReference type="Gene3D" id="3.40.50.2000">
    <property type="entry name" value="Glycogen Phosphorylase B"/>
    <property type="match status" value="2"/>
</dbReference>
<dbReference type="PANTHER" id="PTHR48050:SF13">
    <property type="entry name" value="STEROL 3-BETA-GLUCOSYLTRANSFERASE UGT80A2"/>
    <property type="match status" value="1"/>
</dbReference>
<reference evidence="3 4" key="1">
    <citation type="submission" date="2017-01" db="EMBL/GenBank/DDBJ databases">
        <authorList>
            <consortium name="Urmite Genomes"/>
        </authorList>
    </citation>
    <scope>NUCLEOTIDE SEQUENCE [LARGE SCALE GENOMIC DNA]</scope>
    <source>
        <strain evidence="3 4">AB308</strain>
    </source>
</reference>
<feature type="domain" description="Glycosyltransferase family 28 N-terminal" evidence="1">
    <location>
        <begin position="3"/>
        <end position="51"/>
    </location>
</feature>
<gene>
    <name evidence="3" type="ORF">MTAB308_1190</name>
</gene>
<protein>
    <submittedName>
        <fullName evidence="3">Glycosyl transferase</fullName>
    </submittedName>
</protein>
<evidence type="ECO:0000313" key="4">
    <source>
        <dbReference type="Proteomes" id="UP000241595"/>
    </source>
</evidence>
<feature type="non-terminal residue" evidence="3">
    <location>
        <position position="1"/>
    </location>
</feature>
<dbReference type="EMBL" id="FTRV01000010">
    <property type="protein sequence ID" value="SPM27709.1"/>
    <property type="molecule type" value="Genomic_DNA"/>
</dbReference>
<dbReference type="STRING" id="1841859.GCA_900157385_01187"/>
<keyword evidence="3" id="KW-0808">Transferase</keyword>
<dbReference type="GO" id="GO:0008194">
    <property type="term" value="F:UDP-glycosyltransferase activity"/>
    <property type="evidence" value="ECO:0007669"/>
    <property type="project" value="InterPro"/>
</dbReference>
<dbReference type="GO" id="GO:0005975">
    <property type="term" value="P:carbohydrate metabolic process"/>
    <property type="evidence" value="ECO:0007669"/>
    <property type="project" value="InterPro"/>
</dbReference>
<organism evidence="3 4">
    <name type="scientific">Mycobacterium terramassiliense</name>
    <dbReference type="NCBI Taxonomy" id="1841859"/>
    <lineage>
        <taxon>Bacteria</taxon>
        <taxon>Bacillati</taxon>
        <taxon>Actinomycetota</taxon>
        <taxon>Actinomycetes</taxon>
        <taxon>Mycobacteriales</taxon>
        <taxon>Mycobacteriaceae</taxon>
        <taxon>Mycobacterium</taxon>
    </lineage>
</organism>
<dbReference type="InterPro" id="IPR050426">
    <property type="entry name" value="Glycosyltransferase_28"/>
</dbReference>
<evidence type="ECO:0000259" key="2">
    <source>
        <dbReference type="Pfam" id="PF06722"/>
    </source>
</evidence>
<sequence length="389" mass="40330">VKFVLAGYGSRGDVEPCAAVGRELLRRGHDVRMAVSPDKMAFVDAAGVTAVAYGPDTREQMDSAAQVVRTAGNPISAVPAVMEHLTRVWTDKTATLTSLAEGADLLLAGINEQEVAAAVAEYRGIPLAALHFFPARLLSGGALYSGLTREVAAAQRRALGLPESAESSGTPLEIQAYDELCLPGPAADWVQSGGRRPFVGALTLESPTDADEEVLAWIAEGTPPICLGLGSTPISAAADLVAIVGAACAQLGERALICSGPNDFADVPRFDHLKVVEGVNHAAVLPACRTVVHHGGAGSTAAGLRAGIPALALWLWLDQPLWAAGLERLGVGFGRQFGATTQETLVADLRRVLAPGYAGRARELAGRVTRSVDSVARAADLLEDAARAG</sequence>
<dbReference type="GO" id="GO:0033072">
    <property type="term" value="P:vancomycin biosynthetic process"/>
    <property type="evidence" value="ECO:0007669"/>
    <property type="project" value="UniProtKB-ARBA"/>
</dbReference>
<evidence type="ECO:0000259" key="1">
    <source>
        <dbReference type="Pfam" id="PF03033"/>
    </source>
</evidence>